<evidence type="ECO:0000256" key="3">
    <source>
        <dbReference type="ARBA" id="ARBA00022980"/>
    </source>
</evidence>
<dbReference type="Gene3D" id="2.40.240.10">
    <property type="entry name" value="Ribosomal Protein L25, Chain P"/>
    <property type="match status" value="1"/>
</dbReference>
<evidence type="ECO:0000256" key="2">
    <source>
        <dbReference type="ARBA" id="ARBA00022884"/>
    </source>
</evidence>
<comment type="caution">
    <text evidence="8">The sequence shown here is derived from an EMBL/GenBank/DDBJ whole genome shotgun (WGS) entry which is preliminary data.</text>
</comment>
<organism evidence="8 9">
    <name type="scientific">Polaromonas aquatica</name>
    <dbReference type="NCBI Taxonomy" id="332657"/>
    <lineage>
        <taxon>Bacteria</taxon>
        <taxon>Pseudomonadati</taxon>
        <taxon>Pseudomonadota</taxon>
        <taxon>Betaproteobacteria</taxon>
        <taxon>Burkholderiales</taxon>
        <taxon>Comamonadaceae</taxon>
        <taxon>Polaromonas</taxon>
    </lineage>
</organism>
<dbReference type="HAMAP" id="MF_01336">
    <property type="entry name" value="Ribosomal_bL25"/>
    <property type="match status" value="1"/>
</dbReference>
<keyword evidence="4 5" id="KW-0687">Ribonucleoprotein</keyword>
<dbReference type="PANTHER" id="PTHR33284:SF1">
    <property type="entry name" value="RIBOSOMAL PROTEIN L25_GLN-TRNA SYNTHETASE, ANTI-CODON-BINDING DOMAIN-CONTAINING PROTEIN"/>
    <property type="match status" value="1"/>
</dbReference>
<dbReference type="NCBIfam" id="NF004612">
    <property type="entry name" value="PRK05943.1"/>
    <property type="match status" value="1"/>
</dbReference>
<dbReference type="InterPro" id="IPR001021">
    <property type="entry name" value="Ribosomal_bL25_long"/>
</dbReference>
<proteinExistence type="inferred from homology"/>
<dbReference type="InterPro" id="IPR011035">
    <property type="entry name" value="Ribosomal_bL25/Gln-tRNA_synth"/>
</dbReference>
<name>A0ABW1TZX7_9BURK</name>
<feature type="domain" description="Large ribosomal subunit protein bL25 L25" evidence="6">
    <location>
        <begin position="5"/>
        <end position="90"/>
    </location>
</feature>
<dbReference type="InterPro" id="IPR020056">
    <property type="entry name" value="Rbsml_bL25/Gln-tRNA_synth_N"/>
</dbReference>
<evidence type="ECO:0000313" key="8">
    <source>
        <dbReference type="EMBL" id="MFC6282470.1"/>
    </source>
</evidence>
<dbReference type="Pfam" id="PF01386">
    <property type="entry name" value="Ribosomal_L25p"/>
    <property type="match status" value="1"/>
</dbReference>
<evidence type="ECO:0000259" key="7">
    <source>
        <dbReference type="Pfam" id="PF14693"/>
    </source>
</evidence>
<dbReference type="Pfam" id="PF14693">
    <property type="entry name" value="Ribosomal_TL5_C"/>
    <property type="match status" value="1"/>
</dbReference>
<dbReference type="SUPFAM" id="SSF50715">
    <property type="entry name" value="Ribosomal protein L25-like"/>
    <property type="match status" value="1"/>
</dbReference>
<protein>
    <recommendedName>
        <fullName evidence="5">Large ribosomal subunit protein bL25</fullName>
    </recommendedName>
    <alternativeName>
        <fullName evidence="5">General stress protein CTC</fullName>
    </alternativeName>
</protein>
<dbReference type="NCBIfam" id="TIGR00731">
    <property type="entry name" value="bL25_bact_ctc"/>
    <property type="match status" value="1"/>
</dbReference>
<dbReference type="HAMAP" id="MF_01334">
    <property type="entry name" value="Ribosomal_bL25_CTC"/>
    <property type="match status" value="1"/>
</dbReference>
<keyword evidence="2 5" id="KW-0694">RNA-binding</keyword>
<dbReference type="NCBIfam" id="NF004128">
    <property type="entry name" value="PRK05618.1-2"/>
    <property type="match status" value="1"/>
</dbReference>
<gene>
    <name evidence="5" type="primary">rplY</name>
    <name evidence="5" type="synonym">ctc</name>
    <name evidence="8" type="ORF">ACFQND_14695</name>
</gene>
<dbReference type="InterPro" id="IPR037121">
    <property type="entry name" value="Ribosomal_bL25_C"/>
</dbReference>
<evidence type="ECO:0000259" key="6">
    <source>
        <dbReference type="Pfam" id="PF01386"/>
    </source>
</evidence>
<accession>A0ABW1TZX7</accession>
<comment type="function">
    <text evidence="5">This is one of the proteins that binds to the 5S RNA in the ribosome where it forms part of the central protuberance.</text>
</comment>
<dbReference type="PANTHER" id="PTHR33284">
    <property type="entry name" value="RIBOSOMAL PROTEIN L25/GLN-TRNA SYNTHETASE, ANTI-CODON-BINDING DOMAIN-CONTAINING PROTEIN"/>
    <property type="match status" value="1"/>
</dbReference>
<evidence type="ECO:0000313" key="9">
    <source>
        <dbReference type="Proteomes" id="UP001596270"/>
    </source>
</evidence>
<evidence type="ECO:0000256" key="5">
    <source>
        <dbReference type="HAMAP-Rule" id="MF_01334"/>
    </source>
</evidence>
<reference evidence="9" key="1">
    <citation type="journal article" date="2019" name="Int. J. Syst. Evol. Microbiol.">
        <title>The Global Catalogue of Microorganisms (GCM) 10K type strain sequencing project: providing services to taxonomists for standard genome sequencing and annotation.</title>
        <authorList>
            <consortium name="The Broad Institute Genomics Platform"/>
            <consortium name="The Broad Institute Genome Sequencing Center for Infectious Disease"/>
            <person name="Wu L."/>
            <person name="Ma J."/>
        </authorList>
    </citation>
    <scope>NUCLEOTIDE SEQUENCE [LARGE SCALE GENOMIC DNA]</scope>
    <source>
        <strain evidence="9">CCUG 39402</strain>
    </source>
</reference>
<comment type="similarity">
    <text evidence="5">Belongs to the bacterial ribosomal protein bL25 family. CTC subfamily.</text>
</comment>
<sequence>MKFVAFERAKQGTGASRRLRITGRTPGIVYGGTAEPTLIEIDHNALFHAIKKEAFHASVLEMELGGKEQKVLLRDLQMHPYKQQILHIDFQRVEAKTRMTVKVPLHYSGEEESPAVKADGCIANHVLTELTVSCFPSDIPEFIAVDLSGLSKGKSLHVKDVTLPKGVKFIAKGQENPVLVSVSSVSAEAEADAAAAAAAAAPVDPKAAKAAAAKDAKANAAKDAAKPVAKK</sequence>
<keyword evidence="3 5" id="KW-0689">Ribosomal protein</keyword>
<dbReference type="InterPro" id="IPR020930">
    <property type="entry name" value="Ribosomal_uL5_bac-type"/>
</dbReference>
<dbReference type="InterPro" id="IPR020057">
    <property type="entry name" value="Ribosomal_bL25_b-dom"/>
</dbReference>
<dbReference type="EMBL" id="JBHSRS010000078">
    <property type="protein sequence ID" value="MFC6282470.1"/>
    <property type="molecule type" value="Genomic_DNA"/>
</dbReference>
<evidence type="ECO:0000256" key="4">
    <source>
        <dbReference type="ARBA" id="ARBA00023274"/>
    </source>
</evidence>
<dbReference type="RefSeq" id="WP_371438362.1">
    <property type="nucleotide sequence ID" value="NZ_JBHSRS010000078.1"/>
</dbReference>
<evidence type="ECO:0000256" key="1">
    <source>
        <dbReference type="ARBA" id="ARBA00022730"/>
    </source>
</evidence>
<dbReference type="Proteomes" id="UP001596270">
    <property type="component" value="Unassembled WGS sequence"/>
</dbReference>
<dbReference type="GO" id="GO:0005840">
    <property type="term" value="C:ribosome"/>
    <property type="evidence" value="ECO:0007669"/>
    <property type="project" value="UniProtKB-KW"/>
</dbReference>
<dbReference type="NCBIfam" id="NF004130">
    <property type="entry name" value="PRK05618.1-5"/>
    <property type="match status" value="1"/>
</dbReference>
<dbReference type="InterPro" id="IPR020055">
    <property type="entry name" value="Ribosomal_bL25_short"/>
</dbReference>
<dbReference type="Gene3D" id="2.170.120.20">
    <property type="entry name" value="Ribosomal protein L25, beta domain"/>
    <property type="match status" value="1"/>
</dbReference>
<keyword evidence="9" id="KW-1185">Reference proteome</keyword>
<comment type="subunit">
    <text evidence="5">Part of the 50S ribosomal subunit; part of the 5S rRNA/L5/L18/L25 subcomplex. Contacts the 5S rRNA. Binds to the 5S rRNA independently of L5 and L18.</text>
</comment>
<keyword evidence="1 5" id="KW-0699">rRNA-binding</keyword>
<dbReference type="InterPro" id="IPR029751">
    <property type="entry name" value="Ribosomal_L25_dom"/>
</dbReference>
<feature type="domain" description="Large ribosomal subunit protein bL25 beta" evidence="7">
    <location>
        <begin position="99"/>
        <end position="183"/>
    </location>
</feature>
<dbReference type="CDD" id="cd00495">
    <property type="entry name" value="Ribosomal_L25_TL5_CTC"/>
    <property type="match status" value="1"/>
</dbReference>